<sequence length="166" mass="17473">MLYRFCFLVTMPIPVLPGALAVAYRVICICSVRALARGNAIDYAFKMVLIYVGAKYKTLASALAFFEDASVVEAERKAREAEEGEEEVEESTKAAEAQYHAAPVADKVITTVLWDLTGEAALRSRSGRAARGGGVGGDAGAGETAAADPLDAPLADEGMSDLSDLP</sequence>
<organism evidence="1 2">
    <name type="scientific">Boeremia exigua</name>
    <dbReference type="NCBI Taxonomy" id="749465"/>
    <lineage>
        <taxon>Eukaryota</taxon>
        <taxon>Fungi</taxon>
        <taxon>Dikarya</taxon>
        <taxon>Ascomycota</taxon>
        <taxon>Pezizomycotina</taxon>
        <taxon>Dothideomycetes</taxon>
        <taxon>Pleosporomycetidae</taxon>
        <taxon>Pleosporales</taxon>
        <taxon>Pleosporineae</taxon>
        <taxon>Didymellaceae</taxon>
        <taxon>Boeremia</taxon>
    </lineage>
</organism>
<name>A0ACC2HZ74_9PLEO</name>
<accession>A0ACC2HZ74</accession>
<dbReference type="EMBL" id="JAPHNI010000804">
    <property type="protein sequence ID" value="KAJ8108098.1"/>
    <property type="molecule type" value="Genomic_DNA"/>
</dbReference>
<evidence type="ECO:0000313" key="2">
    <source>
        <dbReference type="Proteomes" id="UP001153331"/>
    </source>
</evidence>
<gene>
    <name evidence="1" type="ORF">OPT61_g8409</name>
</gene>
<comment type="caution">
    <text evidence="1">The sequence shown here is derived from an EMBL/GenBank/DDBJ whole genome shotgun (WGS) entry which is preliminary data.</text>
</comment>
<keyword evidence="2" id="KW-1185">Reference proteome</keyword>
<reference evidence="1" key="1">
    <citation type="submission" date="2022-11" db="EMBL/GenBank/DDBJ databases">
        <title>Genome Sequence of Boeremia exigua.</title>
        <authorList>
            <person name="Buettner E."/>
        </authorList>
    </citation>
    <scope>NUCLEOTIDE SEQUENCE</scope>
    <source>
        <strain evidence="1">CU02</strain>
    </source>
</reference>
<protein>
    <submittedName>
        <fullName evidence="1">Uncharacterized protein</fullName>
    </submittedName>
</protein>
<proteinExistence type="predicted"/>
<evidence type="ECO:0000313" key="1">
    <source>
        <dbReference type="EMBL" id="KAJ8108098.1"/>
    </source>
</evidence>
<dbReference type="Proteomes" id="UP001153331">
    <property type="component" value="Unassembled WGS sequence"/>
</dbReference>